<feature type="domain" description="EF-hand" evidence="4">
    <location>
        <begin position="85"/>
        <end position="120"/>
    </location>
</feature>
<dbReference type="Proteomes" id="UP001472866">
    <property type="component" value="Chromosome 11"/>
</dbReference>
<dbReference type="InterPro" id="IPR002048">
    <property type="entry name" value="EF_hand_dom"/>
</dbReference>
<dbReference type="InterPro" id="IPR013766">
    <property type="entry name" value="Thioredoxin_domain"/>
</dbReference>
<dbReference type="InterPro" id="IPR018247">
    <property type="entry name" value="EF_Hand_1_Ca_BS"/>
</dbReference>
<dbReference type="SUPFAM" id="SSF47473">
    <property type="entry name" value="EF-hand"/>
    <property type="match status" value="1"/>
</dbReference>
<organism evidence="5 6">
    <name type="scientific">Chloropicon roscoffensis</name>
    <dbReference type="NCBI Taxonomy" id="1461544"/>
    <lineage>
        <taxon>Eukaryota</taxon>
        <taxon>Viridiplantae</taxon>
        <taxon>Chlorophyta</taxon>
        <taxon>Chloropicophyceae</taxon>
        <taxon>Chloropicales</taxon>
        <taxon>Chloropicaceae</taxon>
        <taxon>Chloropicon</taxon>
    </lineage>
</organism>
<evidence type="ECO:0000256" key="3">
    <source>
        <dbReference type="SAM" id="MobiDB-lite"/>
    </source>
</evidence>
<dbReference type="SMART" id="SM00054">
    <property type="entry name" value="EFh"/>
    <property type="match status" value="3"/>
</dbReference>
<dbReference type="CDD" id="cd02947">
    <property type="entry name" value="TRX_family"/>
    <property type="match status" value="1"/>
</dbReference>
<dbReference type="AlphaFoldDB" id="A0AAX4PGB0"/>
<evidence type="ECO:0000256" key="1">
    <source>
        <dbReference type="ARBA" id="ARBA00022837"/>
    </source>
</evidence>
<evidence type="ECO:0000259" key="4">
    <source>
        <dbReference type="PROSITE" id="PS50222"/>
    </source>
</evidence>
<dbReference type="Pfam" id="PF13499">
    <property type="entry name" value="EF-hand_7"/>
    <property type="match status" value="1"/>
</dbReference>
<feature type="domain" description="EF-hand" evidence="4">
    <location>
        <begin position="164"/>
        <end position="199"/>
    </location>
</feature>
<dbReference type="Gene3D" id="1.10.238.10">
    <property type="entry name" value="EF-hand"/>
    <property type="match status" value="2"/>
</dbReference>
<name>A0AAX4PGB0_9CHLO</name>
<dbReference type="InterPro" id="IPR011992">
    <property type="entry name" value="EF-hand-dom_pair"/>
</dbReference>
<keyword evidence="1" id="KW-0106">Calcium</keyword>
<evidence type="ECO:0000256" key="2">
    <source>
        <dbReference type="ARBA" id="ARBA00023157"/>
    </source>
</evidence>
<dbReference type="PANTHER" id="PTHR46115">
    <property type="entry name" value="THIOREDOXIN-LIKE PROTEIN 1"/>
    <property type="match status" value="1"/>
</dbReference>
<feature type="region of interest" description="Disordered" evidence="3">
    <location>
        <begin position="1"/>
        <end position="35"/>
    </location>
</feature>
<sequence>MFTTTTARSARASDGACSASAVGRQSPRADGRARRTGALASAAKRVYGRGHVPRPLRVPGSRAGLHVVKVMEEDFALSSTDFDAEKLDSLETMFADADVDGTGKLGSSEIRSLLECAGSFCYALHVMTEEETLKIIRRYDTNGDELLDFQEFIKFANDKLLLESHLKNYEAAFKRLDRRGTGRLAVPELRELFQALDAEGSEVGEMTDAKLNHMVIKYAQVDSKGLTFEEFLIMARNVLPEVDDIMVYLEMGDEPSAAEEKKGGFRALLGMLEETLTSNVEVVRKKRWERSKVNEVKSMEEFQLLLQEEKGPIILEVGFTFCKPCKKFASKYKLFAEHYKDVLFLKVYGNRNQSCKQLCKQVLQVKATPTFYMYSRGHLVDKHVGIKEDPFRKKILRLQETEVDF</sequence>
<feature type="domain" description="EF-hand" evidence="4">
    <location>
        <begin position="127"/>
        <end position="162"/>
    </location>
</feature>
<dbReference type="Gene3D" id="3.40.30.10">
    <property type="entry name" value="Glutaredoxin"/>
    <property type="match status" value="1"/>
</dbReference>
<keyword evidence="2" id="KW-1015">Disulfide bond</keyword>
<protein>
    <submittedName>
        <fullName evidence="5">Thioredoxin</fullName>
    </submittedName>
</protein>
<proteinExistence type="predicted"/>
<feature type="compositionally biased region" description="Low complexity" evidence="3">
    <location>
        <begin position="1"/>
        <end position="13"/>
    </location>
</feature>
<dbReference type="PROSITE" id="PS00018">
    <property type="entry name" value="EF_HAND_1"/>
    <property type="match status" value="1"/>
</dbReference>
<evidence type="ECO:0000313" key="5">
    <source>
        <dbReference type="EMBL" id="WZN65118.1"/>
    </source>
</evidence>
<keyword evidence="6" id="KW-1185">Reference proteome</keyword>
<dbReference type="InterPro" id="IPR036249">
    <property type="entry name" value="Thioredoxin-like_sf"/>
</dbReference>
<dbReference type="EMBL" id="CP151511">
    <property type="protein sequence ID" value="WZN65118.1"/>
    <property type="molecule type" value="Genomic_DNA"/>
</dbReference>
<dbReference type="SUPFAM" id="SSF52833">
    <property type="entry name" value="Thioredoxin-like"/>
    <property type="match status" value="1"/>
</dbReference>
<dbReference type="Pfam" id="PF00085">
    <property type="entry name" value="Thioredoxin"/>
    <property type="match status" value="1"/>
</dbReference>
<reference evidence="5 6" key="1">
    <citation type="submission" date="2024-03" db="EMBL/GenBank/DDBJ databases">
        <title>Complete genome sequence of the green alga Chloropicon roscoffensis RCC1871.</title>
        <authorList>
            <person name="Lemieux C."/>
            <person name="Pombert J.-F."/>
            <person name="Otis C."/>
            <person name="Turmel M."/>
        </authorList>
    </citation>
    <scope>NUCLEOTIDE SEQUENCE [LARGE SCALE GENOMIC DNA]</scope>
    <source>
        <strain evidence="5 6">RCC1871</strain>
    </source>
</reference>
<dbReference type="GO" id="GO:0005509">
    <property type="term" value="F:calcium ion binding"/>
    <property type="evidence" value="ECO:0007669"/>
    <property type="project" value="InterPro"/>
</dbReference>
<dbReference type="PROSITE" id="PS50222">
    <property type="entry name" value="EF_HAND_2"/>
    <property type="match status" value="3"/>
</dbReference>
<accession>A0AAX4PGB0</accession>
<evidence type="ECO:0000313" key="6">
    <source>
        <dbReference type="Proteomes" id="UP001472866"/>
    </source>
</evidence>
<gene>
    <name evidence="5" type="ORF">HKI87_11g66750</name>
</gene>